<dbReference type="CDD" id="cd04301">
    <property type="entry name" value="NAT_SF"/>
    <property type="match status" value="1"/>
</dbReference>
<gene>
    <name evidence="2" type="ORF">C176_05592</name>
</gene>
<name>W4F274_9BACL</name>
<dbReference type="GO" id="GO:0016747">
    <property type="term" value="F:acyltransferase activity, transferring groups other than amino-acyl groups"/>
    <property type="evidence" value="ECO:0007669"/>
    <property type="project" value="InterPro"/>
</dbReference>
<accession>W4F274</accession>
<organism evidence="2 3">
    <name type="scientific">Viridibacillus arenosi FSL R5-213</name>
    <dbReference type="NCBI Taxonomy" id="1227360"/>
    <lineage>
        <taxon>Bacteria</taxon>
        <taxon>Bacillati</taxon>
        <taxon>Bacillota</taxon>
        <taxon>Bacilli</taxon>
        <taxon>Bacillales</taxon>
        <taxon>Caryophanaceae</taxon>
        <taxon>Viridibacillus</taxon>
    </lineage>
</organism>
<protein>
    <submittedName>
        <fullName evidence="2">N-acetyltransferase GCN5</fullName>
    </submittedName>
</protein>
<dbReference type="InterPro" id="IPR000182">
    <property type="entry name" value="GNAT_dom"/>
</dbReference>
<reference evidence="2" key="1">
    <citation type="journal article" date="2014" name="BMC Genomics">
        <title>Genomic comparison of sporeforming bacilli isolated from milk.</title>
        <authorList>
            <person name="Moreno Switt A.I."/>
            <person name="Andrus A.D."/>
            <person name="Ranieri M.L."/>
            <person name="Orsi R.H."/>
            <person name="Ivy R."/>
            <person name="den Bakker H.C."/>
            <person name="Martin N.H."/>
            <person name="Wiedmann M."/>
            <person name="Boor K.J."/>
        </authorList>
    </citation>
    <scope>NUCLEOTIDE SEQUENCE [LARGE SCALE GENOMIC DNA]</scope>
    <source>
        <strain evidence="2">FSL R5-213</strain>
    </source>
</reference>
<dbReference type="Proteomes" id="UP000019062">
    <property type="component" value="Unassembled WGS sequence"/>
</dbReference>
<dbReference type="Pfam" id="PF13302">
    <property type="entry name" value="Acetyltransf_3"/>
    <property type="match status" value="1"/>
</dbReference>
<dbReference type="InterPro" id="IPR016181">
    <property type="entry name" value="Acyl_CoA_acyltransferase"/>
</dbReference>
<evidence type="ECO:0000259" key="1">
    <source>
        <dbReference type="PROSITE" id="PS51186"/>
    </source>
</evidence>
<comment type="caution">
    <text evidence="2">The sequence shown here is derived from an EMBL/GenBank/DDBJ whole genome shotgun (WGS) entry which is preliminary data.</text>
</comment>
<dbReference type="AlphaFoldDB" id="W4F274"/>
<sequence length="161" mass="18413">MHNLNLLKFQEVDFSDYFSLVSNEKVMAQITEYAIPFEEAQSNFQKLLKRNEKYEHSGSYKVYDSSINEFIGLGHLTLDEENDEVAEIGYMIKPEYWGKGYGSEIAKVLIEKAIKSELKKLKAIIDPDNIASRKILIKQGFVSERICEIGSLPGEILSKKL</sequence>
<dbReference type="EMBL" id="ASQA01000013">
    <property type="protein sequence ID" value="ETT86161.1"/>
    <property type="molecule type" value="Genomic_DNA"/>
</dbReference>
<feature type="domain" description="N-acetyltransferase" evidence="1">
    <location>
        <begin position="4"/>
        <end position="161"/>
    </location>
</feature>
<dbReference type="PATRIC" id="fig|1227360.4.peg.1133"/>
<keyword evidence="2" id="KW-0808">Transferase</keyword>
<evidence type="ECO:0000313" key="2">
    <source>
        <dbReference type="EMBL" id="ETT86161.1"/>
    </source>
</evidence>
<evidence type="ECO:0000313" key="3">
    <source>
        <dbReference type="Proteomes" id="UP000019062"/>
    </source>
</evidence>
<dbReference type="InterPro" id="IPR051531">
    <property type="entry name" value="N-acetyltransferase"/>
</dbReference>
<dbReference type="PROSITE" id="PS51186">
    <property type="entry name" value="GNAT"/>
    <property type="match status" value="1"/>
</dbReference>
<dbReference type="eggNOG" id="COG1670">
    <property type="taxonomic scope" value="Bacteria"/>
</dbReference>
<dbReference type="Gene3D" id="3.40.630.30">
    <property type="match status" value="1"/>
</dbReference>
<dbReference type="PANTHER" id="PTHR43792">
    <property type="entry name" value="GNAT FAMILY, PUTATIVE (AFU_ORTHOLOGUE AFUA_3G00765)-RELATED-RELATED"/>
    <property type="match status" value="1"/>
</dbReference>
<dbReference type="PANTHER" id="PTHR43792:SF1">
    <property type="entry name" value="N-ACETYLTRANSFERASE DOMAIN-CONTAINING PROTEIN"/>
    <property type="match status" value="1"/>
</dbReference>
<proteinExistence type="predicted"/>
<dbReference type="RefSeq" id="WP_038181109.1">
    <property type="nucleotide sequence ID" value="NZ_ASQA01000013.1"/>
</dbReference>
<keyword evidence="3" id="KW-1185">Reference proteome</keyword>
<dbReference type="SUPFAM" id="SSF55729">
    <property type="entry name" value="Acyl-CoA N-acyltransferases (Nat)"/>
    <property type="match status" value="1"/>
</dbReference>